<gene>
    <name evidence="6" type="ORF">OBBRIDRAFT_795201</name>
</gene>
<name>A0A8E2DHR8_9APHY</name>
<keyword evidence="7" id="KW-1185">Reference proteome</keyword>
<dbReference type="Pfam" id="PF01975">
    <property type="entry name" value="SurE"/>
    <property type="match status" value="1"/>
</dbReference>
<evidence type="ECO:0000256" key="4">
    <source>
        <dbReference type="SAM" id="SignalP"/>
    </source>
</evidence>
<dbReference type="InterPro" id="IPR002828">
    <property type="entry name" value="SurE-like_Pase/nucleotidase"/>
</dbReference>
<feature type="chain" id="PRO_5034552512" evidence="4">
    <location>
        <begin position="19"/>
        <end position="314"/>
    </location>
</feature>
<evidence type="ECO:0000313" key="6">
    <source>
        <dbReference type="EMBL" id="OCH88510.1"/>
    </source>
</evidence>
<dbReference type="Gene3D" id="3.40.1210.10">
    <property type="entry name" value="Survival protein SurE-like phosphatase/nucleotidase"/>
    <property type="match status" value="1"/>
</dbReference>
<keyword evidence="3" id="KW-0378">Hydrolase</keyword>
<dbReference type="InterPro" id="IPR036523">
    <property type="entry name" value="SurE-like_sf"/>
</dbReference>
<dbReference type="GO" id="GO:0008252">
    <property type="term" value="F:nucleotidase activity"/>
    <property type="evidence" value="ECO:0007669"/>
    <property type="project" value="InterPro"/>
</dbReference>
<dbReference type="AlphaFoldDB" id="A0A8E2DHR8"/>
<dbReference type="SUPFAM" id="SSF64167">
    <property type="entry name" value="SurE-like"/>
    <property type="match status" value="1"/>
</dbReference>
<organism evidence="6 7">
    <name type="scientific">Obba rivulosa</name>
    <dbReference type="NCBI Taxonomy" id="1052685"/>
    <lineage>
        <taxon>Eukaryota</taxon>
        <taxon>Fungi</taxon>
        <taxon>Dikarya</taxon>
        <taxon>Basidiomycota</taxon>
        <taxon>Agaricomycotina</taxon>
        <taxon>Agaricomycetes</taxon>
        <taxon>Polyporales</taxon>
        <taxon>Gelatoporiaceae</taxon>
        <taxon>Obba</taxon>
    </lineage>
</organism>
<comment type="similarity">
    <text evidence="1">Belongs to the SurE nucleotidase family.</text>
</comment>
<dbReference type="Proteomes" id="UP000250043">
    <property type="component" value="Unassembled WGS sequence"/>
</dbReference>
<feature type="signal peptide" evidence="4">
    <location>
        <begin position="1"/>
        <end position="18"/>
    </location>
</feature>
<accession>A0A8E2DHR8</accession>
<evidence type="ECO:0000256" key="2">
    <source>
        <dbReference type="ARBA" id="ARBA00022723"/>
    </source>
</evidence>
<keyword evidence="4" id="KW-0732">Signal</keyword>
<dbReference type="PANTHER" id="PTHR30457:SF0">
    <property type="entry name" value="PHOSPHATASE, PUTATIVE (AFU_ORTHOLOGUE AFUA_4G01070)-RELATED"/>
    <property type="match status" value="1"/>
</dbReference>
<dbReference type="EMBL" id="KV722451">
    <property type="protein sequence ID" value="OCH88510.1"/>
    <property type="molecule type" value="Genomic_DNA"/>
</dbReference>
<dbReference type="OrthoDB" id="4018688at2759"/>
<evidence type="ECO:0000259" key="5">
    <source>
        <dbReference type="Pfam" id="PF01975"/>
    </source>
</evidence>
<sequence length="314" mass="32890">MPHLGLLAILALALTCSAFPFSPIPLEPHKIVLTNDDGWAVAQIRAQNDALKEAGFDVILSSPAENESGTGSATSPPTVLNITCEFDTCPVGAPPEGFNKSDSRLNYVNSFPVDAVRYGIKTLAPRFFRSPPDFIVSGPNVGNNLGNSVFNSGTVGAACEAAREGLPSTAFSGDTAAQVSYTTLESASNSTDTLAARAYASLTASFTRALLASPLRPVIPHGTTLNVNFPSTAACPEAKDFSFVFTRLMPSTSAADVRACGSDNLPDETTVVQGAGCFVSVTVLNATSKMDVDAETQRPVFERLRGFLTCLPSS</sequence>
<reference evidence="6 7" key="1">
    <citation type="submission" date="2016-07" db="EMBL/GenBank/DDBJ databases">
        <title>Draft genome of the white-rot fungus Obba rivulosa 3A-2.</title>
        <authorList>
            <consortium name="DOE Joint Genome Institute"/>
            <person name="Miettinen O."/>
            <person name="Riley R."/>
            <person name="Acob R."/>
            <person name="Barry K."/>
            <person name="Cullen D."/>
            <person name="De Vries R."/>
            <person name="Hainaut M."/>
            <person name="Hatakka A."/>
            <person name="Henrissat B."/>
            <person name="Hilden K."/>
            <person name="Kuo R."/>
            <person name="Labutti K."/>
            <person name="Lipzen A."/>
            <person name="Makela M.R."/>
            <person name="Sandor L."/>
            <person name="Spatafora J.W."/>
            <person name="Grigoriev I.V."/>
            <person name="Hibbett D.S."/>
        </authorList>
    </citation>
    <scope>NUCLEOTIDE SEQUENCE [LARGE SCALE GENOMIC DNA]</scope>
    <source>
        <strain evidence="6 7">3A-2</strain>
    </source>
</reference>
<evidence type="ECO:0000313" key="7">
    <source>
        <dbReference type="Proteomes" id="UP000250043"/>
    </source>
</evidence>
<feature type="domain" description="Survival protein SurE-like phosphatase/nucleotidase" evidence="5">
    <location>
        <begin position="31"/>
        <end position="248"/>
    </location>
</feature>
<proteinExistence type="inferred from homology"/>
<evidence type="ECO:0000256" key="3">
    <source>
        <dbReference type="ARBA" id="ARBA00022801"/>
    </source>
</evidence>
<keyword evidence="2" id="KW-0479">Metal-binding</keyword>
<protein>
    <submittedName>
        <fullName evidence="6">Sure-like protein</fullName>
    </submittedName>
</protein>
<dbReference type="InterPro" id="IPR030048">
    <property type="entry name" value="SurE"/>
</dbReference>
<evidence type="ECO:0000256" key="1">
    <source>
        <dbReference type="ARBA" id="ARBA00011062"/>
    </source>
</evidence>
<dbReference type="GO" id="GO:0046872">
    <property type="term" value="F:metal ion binding"/>
    <property type="evidence" value="ECO:0007669"/>
    <property type="project" value="UniProtKB-KW"/>
</dbReference>
<dbReference type="PANTHER" id="PTHR30457">
    <property type="entry name" value="5'-NUCLEOTIDASE SURE"/>
    <property type="match status" value="1"/>
</dbReference>